<gene>
    <name evidence="1" type="ORF">WH47_12276</name>
</gene>
<dbReference type="EMBL" id="KQ414618">
    <property type="protein sequence ID" value="KOC67946.1"/>
    <property type="molecule type" value="Genomic_DNA"/>
</dbReference>
<proteinExistence type="predicted"/>
<name>A0A0L7RB30_9HYME</name>
<dbReference type="OrthoDB" id="7695426at2759"/>
<keyword evidence="2" id="KW-1185">Reference proteome</keyword>
<sequence length="233" mass="26579">MLILDQLGIKISDCRGQGYDNGANMRGIYQGVQANILRVNPKAFYVPCGSHNLNLLLGDIAKSSTQVLRFFGVLQKIYTIFAASTSRWDVLKKHVEKITPKPLSETRWECRFDSVKAIRFRNALIEIGKNASDNKLKIEILSIVRKINEFEFIASLIIWYEILSKINIVSKVLENQKMQIDLATKHLKGLNVFFAEHRNEVFRRAGTERMGSSLTGFMARSHEKVIFENKDAS</sequence>
<reference evidence="1 2" key="1">
    <citation type="submission" date="2015-07" db="EMBL/GenBank/DDBJ databases">
        <title>The genome of Habropoda laboriosa.</title>
        <authorList>
            <person name="Pan H."/>
            <person name="Kapheim K."/>
        </authorList>
    </citation>
    <scope>NUCLEOTIDE SEQUENCE [LARGE SCALE GENOMIC DNA]</scope>
    <source>
        <strain evidence="1">0110345459</strain>
    </source>
</reference>
<dbReference type="InterPro" id="IPR012337">
    <property type="entry name" value="RNaseH-like_sf"/>
</dbReference>
<evidence type="ECO:0000313" key="2">
    <source>
        <dbReference type="Proteomes" id="UP000053825"/>
    </source>
</evidence>
<evidence type="ECO:0000313" key="1">
    <source>
        <dbReference type="EMBL" id="KOC67946.1"/>
    </source>
</evidence>
<dbReference type="PANTHER" id="PTHR45749:SF35">
    <property type="entry name" value="AC-LIKE TRANSPOSASE-RELATED"/>
    <property type="match status" value="1"/>
</dbReference>
<accession>A0A0L7RB30</accession>
<dbReference type="Proteomes" id="UP000053825">
    <property type="component" value="Unassembled WGS sequence"/>
</dbReference>
<protein>
    <submittedName>
        <fullName evidence="1">Zinc finger MYM-type protein 1</fullName>
    </submittedName>
</protein>
<dbReference type="SUPFAM" id="SSF53098">
    <property type="entry name" value="Ribonuclease H-like"/>
    <property type="match status" value="1"/>
</dbReference>
<dbReference type="STRING" id="597456.A0A0L7RB30"/>
<organism evidence="1 2">
    <name type="scientific">Habropoda laboriosa</name>
    <dbReference type="NCBI Taxonomy" id="597456"/>
    <lineage>
        <taxon>Eukaryota</taxon>
        <taxon>Metazoa</taxon>
        <taxon>Ecdysozoa</taxon>
        <taxon>Arthropoda</taxon>
        <taxon>Hexapoda</taxon>
        <taxon>Insecta</taxon>
        <taxon>Pterygota</taxon>
        <taxon>Neoptera</taxon>
        <taxon>Endopterygota</taxon>
        <taxon>Hymenoptera</taxon>
        <taxon>Apocrita</taxon>
        <taxon>Aculeata</taxon>
        <taxon>Apoidea</taxon>
        <taxon>Anthophila</taxon>
        <taxon>Apidae</taxon>
        <taxon>Habropoda</taxon>
    </lineage>
</organism>
<dbReference type="AlphaFoldDB" id="A0A0L7RB30"/>
<dbReference type="PANTHER" id="PTHR45749">
    <property type="match status" value="1"/>
</dbReference>